<keyword evidence="3" id="KW-1185">Reference proteome</keyword>
<feature type="domain" description="Transcription elongation factor GreA/GreB C-terminal" evidence="1">
    <location>
        <begin position="60"/>
        <end position="133"/>
    </location>
</feature>
<proteinExistence type="predicted"/>
<reference evidence="3" key="1">
    <citation type="submission" date="2016-09" db="EMBL/GenBank/DDBJ databases">
        <authorList>
            <person name="Greninger A.L."/>
            <person name="Jerome K.R."/>
            <person name="Mcnair B."/>
            <person name="Wallis C."/>
            <person name="Fang F."/>
        </authorList>
    </citation>
    <scope>NUCLEOTIDE SEQUENCE [LARGE SCALE GENOMIC DNA]</scope>
    <source>
        <strain evidence="3">M6</strain>
    </source>
</reference>
<sequence length="151" mass="16627">MTTTEPVWMTRRAYIHLQAELASLQAEQRRELPDDVAAERIRRVENLLENAIVDEDPTDDGVAEPGMVVSVRYDDTGDTETFLLGIRGAEAADIEVYSPQSSLGAAIAGARPGERRDYVTRDGRTLRVTLLAAKPYSLAFEPAPRRTLAGL</sequence>
<dbReference type="Pfam" id="PF01272">
    <property type="entry name" value="GreA_GreB"/>
    <property type="match status" value="1"/>
</dbReference>
<evidence type="ECO:0000313" key="3">
    <source>
        <dbReference type="Proteomes" id="UP000094053"/>
    </source>
</evidence>
<dbReference type="SUPFAM" id="SSF54534">
    <property type="entry name" value="FKBP-like"/>
    <property type="match status" value="1"/>
</dbReference>
<comment type="caution">
    <text evidence="2">The sequence shown here is derived from an EMBL/GenBank/DDBJ whole genome shotgun (WGS) entry which is preliminary data.</text>
</comment>
<evidence type="ECO:0000259" key="1">
    <source>
        <dbReference type="Pfam" id="PF01272"/>
    </source>
</evidence>
<dbReference type="Proteomes" id="UP000094053">
    <property type="component" value="Unassembled WGS sequence"/>
</dbReference>
<dbReference type="Gene3D" id="3.10.50.30">
    <property type="entry name" value="Transcription elongation factor, GreA/GreB, C-terminal domain"/>
    <property type="match status" value="1"/>
</dbReference>
<gene>
    <name evidence="2" type="ORF">BHQ18_11845</name>
</gene>
<dbReference type="GO" id="GO:0003677">
    <property type="term" value="F:DNA binding"/>
    <property type="evidence" value="ECO:0007669"/>
    <property type="project" value="InterPro"/>
</dbReference>
<dbReference type="InterPro" id="IPR001437">
    <property type="entry name" value="Tscrpt_elong_fac_GreA/B_C"/>
</dbReference>
<evidence type="ECO:0000313" key="2">
    <source>
        <dbReference type="EMBL" id="ODQ90239.1"/>
    </source>
</evidence>
<name>A0A1E3RK59_MYCFV</name>
<dbReference type="PIRSF" id="PIRSF006092">
    <property type="entry name" value="GreA_GreB"/>
    <property type="match status" value="1"/>
</dbReference>
<dbReference type="STRING" id="1776.BHQ18_11845"/>
<dbReference type="AlphaFoldDB" id="A0A1E3RK59"/>
<dbReference type="EMBL" id="MIHA01000007">
    <property type="protein sequence ID" value="ODQ90239.1"/>
    <property type="molecule type" value="Genomic_DNA"/>
</dbReference>
<dbReference type="OrthoDB" id="5118809at2"/>
<dbReference type="GO" id="GO:0070063">
    <property type="term" value="F:RNA polymerase binding"/>
    <property type="evidence" value="ECO:0007669"/>
    <property type="project" value="InterPro"/>
</dbReference>
<organism evidence="2 3">
    <name type="scientific">Mycolicibacterium flavescens</name>
    <name type="common">Mycobacterium flavescens</name>
    <dbReference type="NCBI Taxonomy" id="1776"/>
    <lineage>
        <taxon>Bacteria</taxon>
        <taxon>Bacillati</taxon>
        <taxon>Actinomycetota</taxon>
        <taxon>Actinomycetes</taxon>
        <taxon>Mycobacteriales</taxon>
        <taxon>Mycobacteriaceae</taxon>
        <taxon>Mycolicibacterium</taxon>
    </lineage>
</organism>
<dbReference type="InterPro" id="IPR023459">
    <property type="entry name" value="Tscrpt_elong_fac_GreA/B_fam"/>
</dbReference>
<dbReference type="RefSeq" id="WP_069413908.1">
    <property type="nucleotide sequence ID" value="NZ_JACKUL010000029.1"/>
</dbReference>
<dbReference type="GO" id="GO:0032784">
    <property type="term" value="P:regulation of DNA-templated transcription elongation"/>
    <property type="evidence" value="ECO:0007669"/>
    <property type="project" value="InterPro"/>
</dbReference>
<protein>
    <recommendedName>
        <fullName evidence="1">Transcription elongation factor GreA/GreB C-terminal domain-containing protein</fullName>
    </recommendedName>
</protein>
<accession>A0A1E3RK59</accession>
<dbReference type="InterPro" id="IPR036953">
    <property type="entry name" value="GreA/GreB_C_sf"/>
</dbReference>